<proteinExistence type="predicted"/>
<reference evidence="2 3" key="1">
    <citation type="journal article" date="2021" name="Elife">
        <title>Chloroplast acquisition without the gene transfer in kleptoplastic sea slugs, Plakobranchus ocellatus.</title>
        <authorList>
            <person name="Maeda T."/>
            <person name="Takahashi S."/>
            <person name="Yoshida T."/>
            <person name="Shimamura S."/>
            <person name="Takaki Y."/>
            <person name="Nagai Y."/>
            <person name="Toyoda A."/>
            <person name="Suzuki Y."/>
            <person name="Arimoto A."/>
            <person name="Ishii H."/>
            <person name="Satoh N."/>
            <person name="Nishiyama T."/>
            <person name="Hasebe M."/>
            <person name="Maruyama T."/>
            <person name="Minagawa J."/>
            <person name="Obokata J."/>
            <person name="Shigenobu S."/>
        </authorList>
    </citation>
    <scope>NUCLEOTIDE SEQUENCE [LARGE SCALE GENOMIC DNA]</scope>
</reference>
<dbReference type="GO" id="GO:0005829">
    <property type="term" value="C:cytosol"/>
    <property type="evidence" value="ECO:0007669"/>
    <property type="project" value="GOC"/>
</dbReference>
<dbReference type="Proteomes" id="UP000735302">
    <property type="component" value="Unassembled WGS sequence"/>
</dbReference>
<evidence type="ECO:0000256" key="1">
    <source>
        <dbReference type="SAM" id="MobiDB-lite"/>
    </source>
</evidence>
<dbReference type="GO" id="GO:0006895">
    <property type="term" value="P:Golgi to endosome transport"/>
    <property type="evidence" value="ECO:0007669"/>
    <property type="project" value="InterPro"/>
</dbReference>
<dbReference type="InterPro" id="IPR040314">
    <property type="entry name" value="DOP1"/>
</dbReference>
<organism evidence="2 3">
    <name type="scientific">Plakobranchus ocellatus</name>
    <dbReference type="NCBI Taxonomy" id="259542"/>
    <lineage>
        <taxon>Eukaryota</taxon>
        <taxon>Metazoa</taxon>
        <taxon>Spiralia</taxon>
        <taxon>Lophotrochozoa</taxon>
        <taxon>Mollusca</taxon>
        <taxon>Gastropoda</taxon>
        <taxon>Heterobranchia</taxon>
        <taxon>Euthyneura</taxon>
        <taxon>Panpulmonata</taxon>
        <taxon>Sacoglossa</taxon>
        <taxon>Placobranchoidea</taxon>
        <taxon>Plakobranchidae</taxon>
        <taxon>Plakobranchus</taxon>
    </lineage>
</organism>
<gene>
    <name evidence="2" type="ORF">PoB_007374300</name>
</gene>
<dbReference type="PANTHER" id="PTHR14042:SF24">
    <property type="entry name" value="PROTEIN DOPEY-1 HOMOLOG"/>
    <property type="match status" value="1"/>
</dbReference>
<keyword evidence="3" id="KW-1185">Reference proteome</keyword>
<comment type="caution">
    <text evidence="2">The sequence shown here is derived from an EMBL/GenBank/DDBJ whole genome shotgun (WGS) entry which is preliminary data.</text>
</comment>
<evidence type="ECO:0000313" key="3">
    <source>
        <dbReference type="Proteomes" id="UP000735302"/>
    </source>
</evidence>
<protein>
    <submittedName>
        <fullName evidence="2">Protein dopey-1</fullName>
    </submittedName>
</protein>
<evidence type="ECO:0000313" key="2">
    <source>
        <dbReference type="EMBL" id="GFO47238.1"/>
    </source>
</evidence>
<name>A0AAV4DSF3_9GAST</name>
<dbReference type="AlphaFoldDB" id="A0AAV4DSF3"/>
<sequence>MLTLCVAPSPRTQIQRIAALDSSWAHLGNGLNAHNNPAWLQLYLAVCKLLDMCLVMAADQVPQFQLYRWAFVGTAGEEDYDTFYEEEDHTSQHRPNPLFTPHIIRLSRLINLKLKKRPALLPCEPGRPLLTMHRMRSLAELQPFFHTLVVSHAGDCHMAASSSPAALRQNHIVRQASRNTGLNGNVSGGGGGRVSEADKKGGNVEDPAAMTNRQYIEHLLQADFLEVLS</sequence>
<dbReference type="GO" id="GO:0005802">
    <property type="term" value="C:trans-Golgi network"/>
    <property type="evidence" value="ECO:0007669"/>
    <property type="project" value="TreeGrafter"/>
</dbReference>
<accession>A0AAV4DSF3</accession>
<dbReference type="EMBL" id="BLXT01008287">
    <property type="protein sequence ID" value="GFO47238.1"/>
    <property type="molecule type" value="Genomic_DNA"/>
</dbReference>
<dbReference type="PANTHER" id="PTHR14042">
    <property type="entry name" value="DOPEY-RELATED"/>
    <property type="match status" value="1"/>
</dbReference>
<dbReference type="GO" id="GO:0005768">
    <property type="term" value="C:endosome"/>
    <property type="evidence" value="ECO:0007669"/>
    <property type="project" value="TreeGrafter"/>
</dbReference>
<feature type="region of interest" description="Disordered" evidence="1">
    <location>
        <begin position="177"/>
        <end position="202"/>
    </location>
</feature>